<keyword evidence="3" id="KW-1185">Reference proteome</keyword>
<dbReference type="AlphaFoldDB" id="A0ABD0KL00"/>
<proteinExistence type="predicted"/>
<evidence type="ECO:0000313" key="2">
    <source>
        <dbReference type="EMBL" id="KAK7487728.1"/>
    </source>
</evidence>
<evidence type="ECO:0000313" key="3">
    <source>
        <dbReference type="Proteomes" id="UP001519460"/>
    </source>
</evidence>
<name>A0ABD0KL00_9CAEN</name>
<protein>
    <submittedName>
        <fullName evidence="2">Uncharacterized protein</fullName>
    </submittedName>
</protein>
<sequence>MAGRLFGAGVMLVLSMLVLAVTVAEHDEDHASCHSACIEKFLVDSDSDLSLSLEELRTCLYGCEGDEGYVDVHSDGGTSEDTH</sequence>
<accession>A0ABD0KL00</accession>
<reference evidence="2 3" key="1">
    <citation type="journal article" date="2023" name="Sci. Data">
        <title>Genome assembly of the Korean intertidal mud-creeper Batillaria attramentaria.</title>
        <authorList>
            <person name="Patra A.K."/>
            <person name="Ho P.T."/>
            <person name="Jun S."/>
            <person name="Lee S.J."/>
            <person name="Kim Y."/>
            <person name="Won Y.J."/>
        </authorList>
    </citation>
    <scope>NUCLEOTIDE SEQUENCE [LARGE SCALE GENOMIC DNA]</scope>
    <source>
        <strain evidence="2">Wonlab-2016</strain>
    </source>
</reference>
<evidence type="ECO:0000256" key="1">
    <source>
        <dbReference type="SAM" id="SignalP"/>
    </source>
</evidence>
<organism evidence="2 3">
    <name type="scientific">Batillaria attramentaria</name>
    <dbReference type="NCBI Taxonomy" id="370345"/>
    <lineage>
        <taxon>Eukaryota</taxon>
        <taxon>Metazoa</taxon>
        <taxon>Spiralia</taxon>
        <taxon>Lophotrochozoa</taxon>
        <taxon>Mollusca</taxon>
        <taxon>Gastropoda</taxon>
        <taxon>Caenogastropoda</taxon>
        <taxon>Sorbeoconcha</taxon>
        <taxon>Cerithioidea</taxon>
        <taxon>Batillariidae</taxon>
        <taxon>Batillaria</taxon>
    </lineage>
</organism>
<feature type="signal peptide" evidence="1">
    <location>
        <begin position="1"/>
        <end position="20"/>
    </location>
</feature>
<dbReference type="Proteomes" id="UP001519460">
    <property type="component" value="Unassembled WGS sequence"/>
</dbReference>
<keyword evidence="1" id="KW-0732">Signal</keyword>
<dbReference type="EMBL" id="JACVVK020000160">
    <property type="protein sequence ID" value="KAK7487728.1"/>
    <property type="molecule type" value="Genomic_DNA"/>
</dbReference>
<feature type="chain" id="PRO_5044880297" evidence="1">
    <location>
        <begin position="21"/>
        <end position="83"/>
    </location>
</feature>
<comment type="caution">
    <text evidence="2">The sequence shown here is derived from an EMBL/GenBank/DDBJ whole genome shotgun (WGS) entry which is preliminary data.</text>
</comment>
<gene>
    <name evidence="2" type="ORF">BaRGS_00020995</name>
</gene>